<keyword evidence="4" id="KW-1185">Reference proteome</keyword>
<keyword evidence="1" id="KW-0677">Repeat</keyword>
<dbReference type="Proteomes" id="UP001141552">
    <property type="component" value="Unassembled WGS sequence"/>
</dbReference>
<dbReference type="PROSITE" id="PS51375">
    <property type="entry name" value="PPR"/>
    <property type="match status" value="2"/>
</dbReference>
<dbReference type="InterPro" id="IPR046849">
    <property type="entry name" value="E2_motif"/>
</dbReference>
<feature type="repeat" description="PPR" evidence="2">
    <location>
        <begin position="85"/>
        <end position="119"/>
    </location>
</feature>
<comment type="caution">
    <text evidence="3">The sequence shown here is derived from an EMBL/GenBank/DDBJ whole genome shotgun (WGS) entry which is preliminary data.</text>
</comment>
<dbReference type="GO" id="GO:0003729">
    <property type="term" value="F:mRNA binding"/>
    <property type="evidence" value="ECO:0007669"/>
    <property type="project" value="UniProtKB-ARBA"/>
</dbReference>
<dbReference type="EMBL" id="JAKUCV010006706">
    <property type="protein sequence ID" value="KAJ4826301.1"/>
    <property type="molecule type" value="Genomic_DNA"/>
</dbReference>
<evidence type="ECO:0000256" key="1">
    <source>
        <dbReference type="ARBA" id="ARBA00022737"/>
    </source>
</evidence>
<name>A0A9Q0F7L7_9ROSI</name>
<dbReference type="OrthoDB" id="185373at2759"/>
<dbReference type="Pfam" id="PF13041">
    <property type="entry name" value="PPR_2"/>
    <property type="match status" value="1"/>
</dbReference>
<reference evidence="3" key="2">
    <citation type="journal article" date="2023" name="Plants (Basel)">
        <title>Annotation of the Turnera subulata (Passifloraceae) Draft Genome Reveals the S-Locus Evolved after the Divergence of Turneroideae from Passifloroideae in a Stepwise Manner.</title>
        <authorList>
            <person name="Henning P.M."/>
            <person name="Roalson E.H."/>
            <person name="Mir W."/>
            <person name="McCubbin A.G."/>
            <person name="Shore J.S."/>
        </authorList>
    </citation>
    <scope>NUCLEOTIDE SEQUENCE</scope>
    <source>
        <strain evidence="3">F60SS</strain>
    </source>
</reference>
<dbReference type="FunFam" id="1.25.40.10:FF:000557">
    <property type="entry name" value="Pentatricopeptide repeat-containing protein, chloroplastic"/>
    <property type="match status" value="1"/>
</dbReference>
<evidence type="ECO:0000256" key="2">
    <source>
        <dbReference type="PROSITE-ProRule" id="PRU00708"/>
    </source>
</evidence>
<dbReference type="PANTHER" id="PTHR47926:SF413">
    <property type="entry name" value="REPEAT (TPR)-LIKE SUPERFAMILY PROTEIN, PUTATIVE-RELATED"/>
    <property type="match status" value="1"/>
</dbReference>
<dbReference type="AlphaFoldDB" id="A0A9Q0F7L7"/>
<dbReference type="GO" id="GO:0009451">
    <property type="term" value="P:RNA modification"/>
    <property type="evidence" value="ECO:0007669"/>
    <property type="project" value="InterPro"/>
</dbReference>
<proteinExistence type="predicted"/>
<dbReference type="NCBIfam" id="TIGR00756">
    <property type="entry name" value="PPR"/>
    <property type="match status" value="3"/>
</dbReference>
<gene>
    <name evidence="3" type="primary">PCMPE27</name>
    <name evidence="3" type="ORF">Tsubulata_004052</name>
</gene>
<evidence type="ECO:0000313" key="4">
    <source>
        <dbReference type="Proteomes" id="UP001141552"/>
    </source>
</evidence>
<sequence length="304" mass="34602">MSKLTPLTSPMRVPAWVSTRRLLEEQLHDLHKCGNFNRVKQVHAQIIKQDLHTDLYVVPKLISALSTCKHIDLAVTVFKQVEDPNVQLYNTLIRACVHNSEVFLAFSVFFEMQRNWLFPDNFTYPFLLKACNGESWLPLVRMIHNHAEKCGFLGDLFVPNALIDSYCKCGALGVGYAARLFASMEDRDVVSWNSMIGGLVKGGELTRARQLFDEMPRRDVVSWNTMLDGYAKAGDMDEAFKFVAHVRLQMKSTGIQKPSGASAIELDDELHEFTVFDKSHPKSDGIYQMIERLREDIQEVCCVP</sequence>
<feature type="repeat" description="PPR" evidence="2">
    <location>
        <begin position="188"/>
        <end position="222"/>
    </location>
</feature>
<evidence type="ECO:0000313" key="3">
    <source>
        <dbReference type="EMBL" id="KAJ4826301.1"/>
    </source>
</evidence>
<dbReference type="Gene3D" id="1.25.40.10">
    <property type="entry name" value="Tetratricopeptide repeat domain"/>
    <property type="match status" value="2"/>
</dbReference>
<dbReference type="Pfam" id="PF12854">
    <property type="entry name" value="PPR_1"/>
    <property type="match status" value="2"/>
</dbReference>
<dbReference type="Pfam" id="PF20430">
    <property type="entry name" value="Eplus_motif"/>
    <property type="match status" value="1"/>
</dbReference>
<protein>
    <submittedName>
        <fullName evidence="3">Pentatricopeptide repeat-containing protein</fullName>
    </submittedName>
</protein>
<dbReference type="InterPro" id="IPR011990">
    <property type="entry name" value="TPR-like_helical_dom_sf"/>
</dbReference>
<accession>A0A9Q0F7L7</accession>
<dbReference type="InterPro" id="IPR002885">
    <property type="entry name" value="PPR_rpt"/>
</dbReference>
<dbReference type="InterPro" id="IPR046960">
    <property type="entry name" value="PPR_At4g14850-like_plant"/>
</dbReference>
<dbReference type="PANTHER" id="PTHR47926">
    <property type="entry name" value="PENTATRICOPEPTIDE REPEAT-CONTAINING PROTEIN"/>
    <property type="match status" value="1"/>
</dbReference>
<reference evidence="3" key="1">
    <citation type="submission" date="2022-02" db="EMBL/GenBank/DDBJ databases">
        <authorList>
            <person name="Henning P.M."/>
            <person name="McCubbin A.G."/>
            <person name="Shore J.S."/>
        </authorList>
    </citation>
    <scope>NUCLEOTIDE SEQUENCE</scope>
    <source>
        <strain evidence="3">F60SS</strain>
        <tissue evidence="3">Leaves</tissue>
    </source>
</reference>
<organism evidence="3 4">
    <name type="scientific">Turnera subulata</name>
    <dbReference type="NCBI Taxonomy" id="218843"/>
    <lineage>
        <taxon>Eukaryota</taxon>
        <taxon>Viridiplantae</taxon>
        <taxon>Streptophyta</taxon>
        <taxon>Embryophyta</taxon>
        <taxon>Tracheophyta</taxon>
        <taxon>Spermatophyta</taxon>
        <taxon>Magnoliopsida</taxon>
        <taxon>eudicotyledons</taxon>
        <taxon>Gunneridae</taxon>
        <taxon>Pentapetalae</taxon>
        <taxon>rosids</taxon>
        <taxon>fabids</taxon>
        <taxon>Malpighiales</taxon>
        <taxon>Passifloraceae</taxon>
        <taxon>Turnera</taxon>
    </lineage>
</organism>